<protein>
    <submittedName>
        <fullName evidence="3">SAM-dependent methyltransferase</fullName>
    </submittedName>
</protein>
<dbReference type="InterPro" id="IPR038375">
    <property type="entry name" value="NDUFAF7_sf"/>
</dbReference>
<dbReference type="AlphaFoldDB" id="A0A3M8DSJ6"/>
<evidence type="ECO:0000256" key="2">
    <source>
        <dbReference type="ARBA" id="ARBA00022679"/>
    </source>
</evidence>
<dbReference type="PANTHER" id="PTHR12049:SF7">
    <property type="entry name" value="PROTEIN ARGININE METHYLTRANSFERASE NDUFAF7, MITOCHONDRIAL"/>
    <property type="match status" value="1"/>
</dbReference>
<keyword evidence="1 3" id="KW-0489">Methyltransferase</keyword>
<dbReference type="SUPFAM" id="SSF53335">
    <property type="entry name" value="S-adenosyl-L-methionine-dependent methyltransferases"/>
    <property type="match status" value="1"/>
</dbReference>
<dbReference type="GO" id="GO:0035243">
    <property type="term" value="F:protein-arginine omega-N symmetric methyltransferase activity"/>
    <property type="evidence" value="ECO:0007669"/>
    <property type="project" value="TreeGrafter"/>
</dbReference>
<dbReference type="RefSeq" id="WP_122916970.1">
    <property type="nucleotide sequence ID" value="NZ_RHHQ01000006.1"/>
</dbReference>
<gene>
    <name evidence="3" type="ORF">EDM56_05910</name>
</gene>
<dbReference type="EMBL" id="RHHQ01000006">
    <property type="protein sequence ID" value="RNB91118.1"/>
    <property type="molecule type" value="Genomic_DNA"/>
</dbReference>
<organism evidence="3 4">
    <name type="scientific">Brevibacillus fluminis</name>
    <dbReference type="NCBI Taxonomy" id="511487"/>
    <lineage>
        <taxon>Bacteria</taxon>
        <taxon>Bacillati</taxon>
        <taxon>Bacillota</taxon>
        <taxon>Bacilli</taxon>
        <taxon>Bacillales</taxon>
        <taxon>Paenibacillaceae</taxon>
        <taxon>Brevibacillus</taxon>
    </lineage>
</organism>
<keyword evidence="4" id="KW-1185">Reference proteome</keyword>
<accession>A0A3M8DSJ6</accession>
<dbReference type="GO" id="GO:0032259">
    <property type="term" value="P:methylation"/>
    <property type="evidence" value="ECO:0007669"/>
    <property type="project" value="UniProtKB-KW"/>
</dbReference>
<dbReference type="InterPro" id="IPR003788">
    <property type="entry name" value="NDUFAF7"/>
</dbReference>
<comment type="caution">
    <text evidence="3">The sequence shown here is derived from an EMBL/GenBank/DDBJ whole genome shotgun (WGS) entry which is preliminary data.</text>
</comment>
<dbReference type="PANTHER" id="PTHR12049">
    <property type="entry name" value="PROTEIN ARGININE METHYLTRANSFERASE NDUFAF7, MITOCHONDRIAL"/>
    <property type="match status" value="1"/>
</dbReference>
<dbReference type="Gene3D" id="3.40.50.12710">
    <property type="match status" value="1"/>
</dbReference>
<sequence length="382" mass="43120">METLEQLIREECEQSPSRMIPFARFMEQALYHPRYGYYTANRPKVGKKGDFYTSASVHPVFAETIADAIVSMIEVLKPVQPTIVEIGGGTGYLMKHLLTRIRNIQPELFAKLGVIVIEASPYHRALQQEAFGHMTNQIEWYDSLAEAARERTVEGVIFSNEWLDAFPVHIVEQGKDGLAEIGVRWDEQAAVFAECVLPALTPQVSRFLAKEKLALATSMRAEICLGMHDAVRDVSSLLARGAVITIDYGDRQELLHHPVRNRGTLMCYHQHHAHDDPFRAVGEQDMTAHVNFSLLEKWGEEAGLSTAWYGRQDDFLIKSGILQRLVEHQDRDPFTSVAMKVNRAIQQLILPGGMGGVFKVLMQTKDAPEELTAHLQRKDARF</sequence>
<dbReference type="Pfam" id="PF02636">
    <property type="entry name" value="Methyltransf_28"/>
    <property type="match status" value="1"/>
</dbReference>
<keyword evidence="2 3" id="KW-0808">Transferase</keyword>
<evidence type="ECO:0000313" key="4">
    <source>
        <dbReference type="Proteomes" id="UP000271031"/>
    </source>
</evidence>
<proteinExistence type="predicted"/>
<dbReference type="Proteomes" id="UP000271031">
    <property type="component" value="Unassembled WGS sequence"/>
</dbReference>
<name>A0A3M8DSJ6_9BACL</name>
<evidence type="ECO:0000313" key="3">
    <source>
        <dbReference type="EMBL" id="RNB91118.1"/>
    </source>
</evidence>
<reference evidence="3 4" key="1">
    <citation type="submission" date="2018-10" db="EMBL/GenBank/DDBJ databases">
        <title>Phylogenomics of Brevibacillus.</title>
        <authorList>
            <person name="Dunlap C."/>
        </authorList>
    </citation>
    <scope>NUCLEOTIDE SEQUENCE [LARGE SCALE GENOMIC DNA]</scope>
    <source>
        <strain evidence="3 4">JCM 15716</strain>
    </source>
</reference>
<dbReference type="OrthoDB" id="9794208at2"/>
<evidence type="ECO:0000256" key="1">
    <source>
        <dbReference type="ARBA" id="ARBA00022603"/>
    </source>
</evidence>
<dbReference type="InterPro" id="IPR029063">
    <property type="entry name" value="SAM-dependent_MTases_sf"/>
</dbReference>